<dbReference type="Proteomes" id="UP000285456">
    <property type="component" value="Unassembled WGS sequence"/>
</dbReference>
<gene>
    <name evidence="3" type="ORF">D1B32_00300</name>
</gene>
<dbReference type="InterPro" id="IPR029044">
    <property type="entry name" value="Nucleotide-diphossugar_trans"/>
</dbReference>
<evidence type="ECO:0000313" key="4">
    <source>
        <dbReference type="Proteomes" id="UP000285456"/>
    </source>
</evidence>
<keyword evidence="1" id="KW-0812">Transmembrane</keyword>
<dbReference type="CDD" id="cd04187">
    <property type="entry name" value="DPM1_like_bac"/>
    <property type="match status" value="1"/>
</dbReference>
<dbReference type="EMBL" id="QWEH01000001">
    <property type="protein sequence ID" value="RHW35098.1"/>
    <property type="molecule type" value="Genomic_DNA"/>
</dbReference>
<dbReference type="Gene3D" id="3.90.550.10">
    <property type="entry name" value="Spore Coat Polysaccharide Biosynthesis Protein SpsA, Chain A"/>
    <property type="match status" value="1"/>
</dbReference>
<dbReference type="GO" id="GO:0005886">
    <property type="term" value="C:plasma membrane"/>
    <property type="evidence" value="ECO:0007669"/>
    <property type="project" value="TreeGrafter"/>
</dbReference>
<dbReference type="SUPFAM" id="SSF53448">
    <property type="entry name" value="Nucleotide-diphospho-sugar transferases"/>
    <property type="match status" value="1"/>
</dbReference>
<accession>A0A417YNC5</accession>
<feature type="transmembrane region" description="Helical" evidence="1">
    <location>
        <begin position="247"/>
        <end position="272"/>
    </location>
</feature>
<dbReference type="InterPro" id="IPR050256">
    <property type="entry name" value="Glycosyltransferase_2"/>
</dbReference>
<keyword evidence="4" id="KW-1185">Reference proteome</keyword>
<evidence type="ECO:0000313" key="3">
    <source>
        <dbReference type="EMBL" id="RHW35098.1"/>
    </source>
</evidence>
<dbReference type="PANTHER" id="PTHR48090">
    <property type="entry name" value="UNDECAPRENYL-PHOSPHATE 4-DEOXY-4-FORMAMIDO-L-ARABINOSE TRANSFERASE-RELATED"/>
    <property type="match status" value="1"/>
</dbReference>
<proteinExistence type="predicted"/>
<keyword evidence="1" id="KW-0472">Membrane</keyword>
<evidence type="ECO:0000259" key="2">
    <source>
        <dbReference type="Pfam" id="PF00535"/>
    </source>
</evidence>
<feature type="domain" description="Glycosyltransferase 2-like" evidence="2">
    <location>
        <begin position="26"/>
        <end position="186"/>
    </location>
</feature>
<protein>
    <submittedName>
        <fullName evidence="3">Glycosyltransferase</fullName>
    </submittedName>
</protein>
<feature type="transmembrane region" description="Helical" evidence="1">
    <location>
        <begin position="284"/>
        <end position="305"/>
    </location>
</feature>
<dbReference type="PANTHER" id="PTHR48090:SF8">
    <property type="entry name" value="GLYCOSYLTRANSFERASE CSBB-RELATED"/>
    <property type="match status" value="1"/>
</dbReference>
<organism evidence="3 4">
    <name type="scientific">Oceanobacillus profundus</name>
    <dbReference type="NCBI Taxonomy" id="372463"/>
    <lineage>
        <taxon>Bacteria</taxon>
        <taxon>Bacillati</taxon>
        <taxon>Bacillota</taxon>
        <taxon>Bacilli</taxon>
        <taxon>Bacillales</taxon>
        <taxon>Bacillaceae</taxon>
        <taxon>Oceanobacillus</taxon>
    </lineage>
</organism>
<dbReference type="AlphaFoldDB" id="A0A417YNC5"/>
<reference evidence="3 4" key="1">
    <citation type="journal article" date="2007" name="Int. J. Syst. Evol. Microbiol.">
        <title>Oceanobacillus profundus sp. nov., isolated from a deep-sea sediment core.</title>
        <authorList>
            <person name="Kim Y.G."/>
            <person name="Choi D.H."/>
            <person name="Hyun S."/>
            <person name="Cho B.C."/>
        </authorList>
    </citation>
    <scope>NUCLEOTIDE SEQUENCE [LARGE SCALE GENOMIC DNA]</scope>
    <source>
        <strain evidence="3 4">DSM 18246</strain>
    </source>
</reference>
<dbReference type="OrthoDB" id="9807778at2"/>
<dbReference type="InterPro" id="IPR001173">
    <property type="entry name" value="Glyco_trans_2-like"/>
</dbReference>
<keyword evidence="1" id="KW-1133">Transmembrane helix</keyword>
<keyword evidence="3" id="KW-0808">Transferase</keyword>
<evidence type="ECO:0000256" key="1">
    <source>
        <dbReference type="SAM" id="Phobius"/>
    </source>
</evidence>
<dbReference type="GO" id="GO:0016740">
    <property type="term" value="F:transferase activity"/>
    <property type="evidence" value="ECO:0007669"/>
    <property type="project" value="UniProtKB-KW"/>
</dbReference>
<sequence length="355" mass="40329">MLDDSCEDPILKGICKVKGKPLVTFLLPAYNEGENIHELYDQLTSETKNLCYSFEFLFIDDGSMDDTLEKIKHLTYCADNVRYVSFSRNFGKEAAMYAGLEHARGEAVIIMDTDLQHPPHLISSLIKGHEAGYHQVIAKRNRKGESKFSQFLTGSFYQMMNKWSAVNLQDGEGDFRLLSRKAVDALLKLSEGNRFSKGLYSWIGLSQTTVTYENVIRKKGESKWKLSSLITYALDGMLSFNTKPLRLCCYLGLFTILISFIYILITFVSIVWNGVDVPGYFTTISAILFLGGVQLFCLGIIGEYIGRIYNETKKRPHYIIDESNARRSDLEVRAIMPSTRTWGLSEKQEKEKVSS</sequence>
<dbReference type="Pfam" id="PF00535">
    <property type="entry name" value="Glycos_transf_2"/>
    <property type="match status" value="1"/>
</dbReference>
<comment type="caution">
    <text evidence="3">The sequence shown here is derived from an EMBL/GenBank/DDBJ whole genome shotgun (WGS) entry which is preliminary data.</text>
</comment>
<name>A0A417YNC5_9BACI</name>